<organism evidence="5 6">
    <name type="scientific">Pontibaca salina</name>
    <dbReference type="NCBI Taxonomy" id="2795731"/>
    <lineage>
        <taxon>Bacteria</taxon>
        <taxon>Pseudomonadati</taxon>
        <taxon>Pseudomonadota</taxon>
        <taxon>Alphaproteobacteria</taxon>
        <taxon>Rhodobacterales</taxon>
        <taxon>Roseobacteraceae</taxon>
        <taxon>Pontibaca</taxon>
    </lineage>
</organism>
<keyword evidence="2" id="KW-0808">Transferase</keyword>
<dbReference type="Pfam" id="PF13649">
    <property type="entry name" value="Methyltransf_25"/>
    <property type="match status" value="1"/>
</dbReference>
<name>A0A934HKV3_9RHOB</name>
<evidence type="ECO:0000256" key="3">
    <source>
        <dbReference type="ARBA" id="ARBA00022691"/>
    </source>
</evidence>
<dbReference type="InterPro" id="IPR026170">
    <property type="entry name" value="FAM173A/B"/>
</dbReference>
<dbReference type="PANTHER" id="PTHR13610">
    <property type="entry name" value="METHYLTRANSFERASE DOMAIN-CONTAINING PROTEIN"/>
    <property type="match status" value="1"/>
</dbReference>
<dbReference type="Gene3D" id="3.40.50.150">
    <property type="entry name" value="Vaccinia Virus protein VP39"/>
    <property type="match status" value="1"/>
</dbReference>
<feature type="domain" description="Methyltransferase" evidence="4">
    <location>
        <begin position="47"/>
        <end position="132"/>
    </location>
</feature>
<dbReference type="InterPro" id="IPR029063">
    <property type="entry name" value="SAM-dependent_MTases_sf"/>
</dbReference>
<gene>
    <name evidence="5" type="ORF">JAO82_09140</name>
</gene>
<evidence type="ECO:0000313" key="6">
    <source>
        <dbReference type="Proteomes" id="UP000613255"/>
    </source>
</evidence>
<accession>A0A934HKV3</accession>
<keyword evidence="1 5" id="KW-0489">Methyltransferase</keyword>
<evidence type="ECO:0000256" key="2">
    <source>
        <dbReference type="ARBA" id="ARBA00022679"/>
    </source>
</evidence>
<dbReference type="GO" id="GO:0032259">
    <property type="term" value="P:methylation"/>
    <property type="evidence" value="ECO:0007669"/>
    <property type="project" value="UniProtKB-KW"/>
</dbReference>
<dbReference type="SUPFAM" id="SSF53335">
    <property type="entry name" value="S-adenosyl-L-methionine-dependent methyltransferases"/>
    <property type="match status" value="1"/>
</dbReference>
<proteinExistence type="predicted"/>
<dbReference type="InterPro" id="IPR041698">
    <property type="entry name" value="Methyltransf_25"/>
</dbReference>
<dbReference type="RefSeq" id="WP_198686074.1">
    <property type="nucleotide sequence ID" value="NZ_JAEIJD010000006.1"/>
</dbReference>
<protein>
    <submittedName>
        <fullName evidence="5">Class I SAM-dependent methyltransferase</fullName>
    </submittedName>
</protein>
<dbReference type="Proteomes" id="UP000613255">
    <property type="component" value="Unassembled WGS sequence"/>
</dbReference>
<evidence type="ECO:0000259" key="4">
    <source>
        <dbReference type="Pfam" id="PF13649"/>
    </source>
</evidence>
<dbReference type="GO" id="GO:0016279">
    <property type="term" value="F:protein-lysine N-methyltransferase activity"/>
    <property type="evidence" value="ECO:0007669"/>
    <property type="project" value="InterPro"/>
</dbReference>
<evidence type="ECO:0000313" key="5">
    <source>
        <dbReference type="EMBL" id="MBI6630049.1"/>
    </source>
</evidence>
<dbReference type="CDD" id="cd02440">
    <property type="entry name" value="AdoMet_MTases"/>
    <property type="match status" value="1"/>
</dbReference>
<dbReference type="AlphaFoldDB" id="A0A934HKV3"/>
<comment type="caution">
    <text evidence="5">The sequence shown here is derived from an EMBL/GenBank/DDBJ whole genome shotgun (WGS) entry which is preliminary data.</text>
</comment>
<keyword evidence="3" id="KW-0949">S-adenosyl-L-methionine</keyword>
<sequence>MTDEIGVDSYTSPPETLLDVPFVPTDENVVEAMLNLGAVGPNDVLYDLGSGDGRILISAARNRDTTGIGVDLDPERIADAMEEAGWAGVQFLVDFIEDDIFTVDISAATVVTLYLLEMVNLELRPRLLSELRPGTRIISHAFGMGDWKPDDWREMSGVNIYKWIVPAQIAGIWEWERLDGRLYRIDLQQDFQEITGTAWLDGEKAILESADLQGARLEVTLRENSTAAQDSFTLHFKNNELHSVKTATPPKA</sequence>
<dbReference type="PANTHER" id="PTHR13610:SF11">
    <property type="entry name" value="METHYLTRANSFERASE DOMAIN-CONTAINING PROTEIN"/>
    <property type="match status" value="1"/>
</dbReference>
<evidence type="ECO:0000256" key="1">
    <source>
        <dbReference type="ARBA" id="ARBA00022603"/>
    </source>
</evidence>
<reference evidence="5" key="1">
    <citation type="submission" date="2020-12" db="EMBL/GenBank/DDBJ databases">
        <title>Pontibaca salina gen. nov., sp. nov., isolated from marine sediment.</title>
        <authorList>
            <person name="Bo J."/>
            <person name="Wang S."/>
            <person name="Song X."/>
            <person name="Du Z."/>
        </authorList>
    </citation>
    <scope>NUCLEOTIDE SEQUENCE</scope>
    <source>
        <strain evidence="5">S1109L</strain>
    </source>
</reference>
<keyword evidence="6" id="KW-1185">Reference proteome</keyword>
<dbReference type="EMBL" id="JAEIJD010000006">
    <property type="protein sequence ID" value="MBI6630049.1"/>
    <property type="molecule type" value="Genomic_DNA"/>
</dbReference>